<dbReference type="InterPro" id="IPR001849">
    <property type="entry name" value="PH_domain"/>
</dbReference>
<dbReference type="Gene3D" id="2.30.29.30">
    <property type="entry name" value="Pleckstrin-homology domain (PH domain)/Phosphotyrosine-binding domain (PTB)"/>
    <property type="match status" value="1"/>
</dbReference>
<name>A0A438MYW4_EXOME</name>
<evidence type="ECO:0000256" key="1">
    <source>
        <dbReference type="ARBA" id="ARBA00022553"/>
    </source>
</evidence>
<dbReference type="Gene3D" id="1.20.1270.60">
    <property type="entry name" value="Arfaptin homology (AH) domain/BAR domain"/>
    <property type="match status" value="1"/>
</dbReference>
<dbReference type="SUPFAM" id="SSF103657">
    <property type="entry name" value="BAR/IMD domain-like"/>
    <property type="match status" value="1"/>
</dbReference>
<feature type="compositionally biased region" description="Low complexity" evidence="2">
    <location>
        <begin position="436"/>
        <end position="451"/>
    </location>
</feature>
<dbReference type="PROSITE" id="PS50003">
    <property type="entry name" value="PH_DOMAIN"/>
    <property type="match status" value="1"/>
</dbReference>
<gene>
    <name evidence="4" type="ORF">B0A52_07582</name>
</gene>
<feature type="compositionally biased region" description="Low complexity" evidence="2">
    <location>
        <begin position="1"/>
        <end position="16"/>
    </location>
</feature>
<dbReference type="InterPro" id="IPR027267">
    <property type="entry name" value="AH/BAR_dom_sf"/>
</dbReference>
<dbReference type="InterPro" id="IPR043453">
    <property type="entry name" value="Slm1_PH"/>
</dbReference>
<dbReference type="Proteomes" id="UP000288859">
    <property type="component" value="Unassembled WGS sequence"/>
</dbReference>
<accession>A0A438MYW4</accession>
<evidence type="ECO:0000313" key="5">
    <source>
        <dbReference type="Proteomes" id="UP000288859"/>
    </source>
</evidence>
<dbReference type="PANTHER" id="PTHR31941">
    <property type="entry name" value="CYTOSKELETAL SIGNALING PROTEIN SLM1"/>
    <property type="match status" value="1"/>
</dbReference>
<dbReference type="AlphaFoldDB" id="A0A438MYW4"/>
<feature type="domain" description="PH" evidence="3">
    <location>
        <begin position="297"/>
        <end position="408"/>
    </location>
</feature>
<feature type="region of interest" description="Disordered" evidence="2">
    <location>
        <begin position="431"/>
        <end position="479"/>
    </location>
</feature>
<protein>
    <recommendedName>
        <fullName evidence="3">PH domain-containing protein</fullName>
    </recommendedName>
</protein>
<evidence type="ECO:0000259" key="3">
    <source>
        <dbReference type="PROSITE" id="PS50003"/>
    </source>
</evidence>
<sequence length="479" mass="52339">MATSQPPTRVPTTRTSSGEDTWEGDPSSASGLLLERLQAWKHMCGYLESYISAVAKDQHVRSKDQEKILKTLSDPLKEAHHFDTALGGIAGLFDNLRSNTNSQSMLYEETSRNLTAQVLPVLERLHVEIKNKNKELTSGAGKGSKAVDHARATTQKHIELLGHNAAAFDSSGGRVSANHDPYVLRRGILYRLNRQILEENNNRQDLIAVQASFAQFESHVVTTVQTAINTYNQFMSGQSDRIKAMYGDIASTASNIPLDFEWNGFVSRNQQTLVNPNAPAKTMDGVTFPNDTHRATKPLIEGSLERKSRGMGALKGYSSGYYAVTPAGYLHEYRDNDNYHKDPNPELSLYLADAVIGATDGLKFTVKAKDASGSKFGQKLAMTSDFQFKAHTHADAEQWRSIIASFATSSNSIPTSPTESRNVTPITTRMEEQQQTGVTSGPTSATSPSSGKVSTSPAAGPYHGAPATTPLEERRFVSR</sequence>
<feature type="region of interest" description="Disordered" evidence="2">
    <location>
        <begin position="1"/>
        <end position="28"/>
    </location>
</feature>
<dbReference type="Pfam" id="PF20399">
    <property type="entry name" value="PH_20"/>
    <property type="match status" value="1"/>
</dbReference>
<dbReference type="SUPFAM" id="SSF50729">
    <property type="entry name" value="PH domain-like"/>
    <property type="match status" value="1"/>
</dbReference>
<dbReference type="SMART" id="SM00233">
    <property type="entry name" value="PH"/>
    <property type="match status" value="1"/>
</dbReference>
<dbReference type="CDD" id="cd13311">
    <property type="entry name" value="PH_Slm1"/>
    <property type="match status" value="1"/>
</dbReference>
<reference evidence="4 5" key="1">
    <citation type="submission" date="2017-03" db="EMBL/GenBank/DDBJ databases">
        <title>Genomes of endolithic fungi from Antarctica.</title>
        <authorList>
            <person name="Coleine C."/>
            <person name="Masonjones S."/>
            <person name="Stajich J.E."/>
        </authorList>
    </citation>
    <scope>NUCLEOTIDE SEQUENCE [LARGE SCALE GENOMIC DNA]</scope>
    <source>
        <strain evidence="4 5">CCFEE 6314</strain>
    </source>
</reference>
<evidence type="ECO:0000256" key="2">
    <source>
        <dbReference type="SAM" id="MobiDB-lite"/>
    </source>
</evidence>
<comment type="caution">
    <text evidence="4">The sequence shown here is derived from an EMBL/GenBank/DDBJ whole genome shotgun (WGS) entry which is preliminary data.</text>
</comment>
<dbReference type="VEuPathDB" id="FungiDB:PV10_03077"/>
<evidence type="ECO:0000313" key="4">
    <source>
        <dbReference type="EMBL" id="RVX68927.1"/>
    </source>
</evidence>
<organism evidence="4 5">
    <name type="scientific">Exophiala mesophila</name>
    <name type="common">Black yeast-like fungus</name>
    <dbReference type="NCBI Taxonomy" id="212818"/>
    <lineage>
        <taxon>Eukaryota</taxon>
        <taxon>Fungi</taxon>
        <taxon>Dikarya</taxon>
        <taxon>Ascomycota</taxon>
        <taxon>Pezizomycotina</taxon>
        <taxon>Eurotiomycetes</taxon>
        <taxon>Chaetothyriomycetidae</taxon>
        <taxon>Chaetothyriales</taxon>
        <taxon>Herpotrichiellaceae</taxon>
        <taxon>Exophiala</taxon>
    </lineage>
</organism>
<dbReference type="InterPro" id="IPR046869">
    <property type="entry name" value="SLM1/RGC1-like_PH"/>
</dbReference>
<dbReference type="EMBL" id="NAJM01000034">
    <property type="protein sequence ID" value="RVX68927.1"/>
    <property type="molecule type" value="Genomic_DNA"/>
</dbReference>
<proteinExistence type="predicted"/>
<dbReference type="Pfam" id="PF20400">
    <property type="entry name" value="BAR_4"/>
    <property type="match status" value="1"/>
</dbReference>
<dbReference type="InterPro" id="IPR046868">
    <property type="entry name" value="BAR_4"/>
</dbReference>
<dbReference type="OrthoDB" id="2264563at2759"/>
<keyword evidence="1" id="KW-0597">Phosphoprotein</keyword>
<dbReference type="PANTHER" id="PTHR31941:SF1">
    <property type="entry name" value="CYTOSKELETAL SIGNALING PROTEIN SLM1"/>
    <property type="match status" value="1"/>
</dbReference>
<dbReference type="InterPro" id="IPR011993">
    <property type="entry name" value="PH-like_dom_sf"/>
</dbReference>